<evidence type="ECO:0000256" key="5">
    <source>
        <dbReference type="ARBA" id="ARBA00023239"/>
    </source>
</evidence>
<dbReference type="PANTHER" id="PTHR43277">
    <property type="entry name" value="ARGININE DECARBOXYLASE"/>
    <property type="match status" value="1"/>
</dbReference>
<evidence type="ECO:0000259" key="7">
    <source>
        <dbReference type="Pfam" id="PF03711"/>
    </source>
</evidence>
<dbReference type="InterPro" id="IPR015421">
    <property type="entry name" value="PyrdxlP-dep_Trfase_major"/>
</dbReference>
<dbReference type="InterPro" id="IPR000310">
    <property type="entry name" value="Orn/Lys/Arg_deCO2ase_major_dom"/>
</dbReference>
<dbReference type="InterPro" id="IPR015424">
    <property type="entry name" value="PyrdxlP-dep_Trfase"/>
</dbReference>
<feature type="domain" description="Orn/Lys/Arg decarboxylase C-terminal" evidence="7">
    <location>
        <begin position="394"/>
        <end position="452"/>
    </location>
</feature>
<dbReference type="SUPFAM" id="SSF53383">
    <property type="entry name" value="PLP-dependent transferases"/>
    <property type="match status" value="1"/>
</dbReference>
<evidence type="ECO:0000256" key="2">
    <source>
        <dbReference type="ARBA" id="ARBA00010671"/>
    </source>
</evidence>
<proteinExistence type="inferred from homology"/>
<keyword evidence="5" id="KW-0456">Lyase</keyword>
<comment type="cofactor">
    <cofactor evidence="1">
        <name>pyridoxal 5'-phosphate</name>
        <dbReference type="ChEBI" id="CHEBI:597326"/>
    </cofactor>
</comment>
<comment type="similarity">
    <text evidence="2">Belongs to the Orn/Lys/Arg decarboxylase class-I family.</text>
</comment>
<dbReference type="SUPFAM" id="SSF55904">
    <property type="entry name" value="Ornithine decarboxylase C-terminal domain"/>
    <property type="match status" value="1"/>
</dbReference>
<dbReference type="Pfam" id="PF01276">
    <property type="entry name" value="OKR_DC_1"/>
    <property type="match status" value="1"/>
</dbReference>
<dbReference type="PANTHER" id="PTHR43277:SF3">
    <property type="entry name" value="DECARBOXYLASE, PUTATIVE-RELATED"/>
    <property type="match status" value="1"/>
</dbReference>
<reference evidence="9" key="1">
    <citation type="journal article" date="2019" name="Int. J. Syst. Evol. Microbiol.">
        <title>The Global Catalogue of Microorganisms (GCM) 10K type strain sequencing project: providing services to taxonomists for standard genome sequencing and annotation.</title>
        <authorList>
            <consortium name="The Broad Institute Genomics Platform"/>
            <consortium name="The Broad Institute Genome Sequencing Center for Infectious Disease"/>
            <person name="Wu L."/>
            <person name="Ma J."/>
        </authorList>
    </citation>
    <scope>NUCLEOTIDE SEQUENCE [LARGE SCALE GENOMIC DNA]</scope>
    <source>
        <strain evidence="9">CCM 7282</strain>
    </source>
</reference>
<protein>
    <recommendedName>
        <fullName evidence="10">Lysine decarboxylase</fullName>
    </recommendedName>
</protein>
<dbReference type="InterPro" id="IPR052357">
    <property type="entry name" value="Orn_Lys_Arg_decarboxylase-I"/>
</dbReference>
<evidence type="ECO:0008006" key="10">
    <source>
        <dbReference type="Google" id="ProtNLM"/>
    </source>
</evidence>
<evidence type="ECO:0000259" key="6">
    <source>
        <dbReference type="Pfam" id="PF01276"/>
    </source>
</evidence>
<evidence type="ECO:0000313" key="9">
    <source>
        <dbReference type="Proteomes" id="UP000619534"/>
    </source>
</evidence>
<dbReference type="RefSeq" id="WP_062438394.1">
    <property type="nucleotide sequence ID" value="NZ_BMCJ01000012.1"/>
</dbReference>
<dbReference type="Pfam" id="PF03711">
    <property type="entry name" value="OKR_DC_1_C"/>
    <property type="match status" value="1"/>
</dbReference>
<dbReference type="InterPro" id="IPR036633">
    <property type="entry name" value="Prn/Lys/Arg_de-COase_C_sf"/>
</dbReference>
<dbReference type="CDD" id="cd00615">
    <property type="entry name" value="Orn_deC_like"/>
    <property type="match status" value="1"/>
</dbReference>
<accession>A0ABQ1PV47</accession>
<keyword evidence="9" id="KW-1185">Reference proteome</keyword>
<dbReference type="Gene3D" id="3.90.105.10">
    <property type="entry name" value="Molybdopterin biosynthesis moea protein, domain 2"/>
    <property type="match status" value="1"/>
</dbReference>
<evidence type="ECO:0000256" key="1">
    <source>
        <dbReference type="ARBA" id="ARBA00001933"/>
    </source>
</evidence>
<keyword evidence="4" id="KW-0663">Pyridoxal phosphate</keyword>
<dbReference type="Gene3D" id="3.40.640.10">
    <property type="entry name" value="Type I PLP-dependent aspartate aminotransferase-like (Major domain)"/>
    <property type="match status" value="1"/>
</dbReference>
<gene>
    <name evidence="8" type="primary">yaaO</name>
    <name evidence="8" type="ORF">GCM10007216_38500</name>
</gene>
<sequence>MSLDQTNTPLYDMLVNYKNRELDSYHVPGHKNGKIFSSRGMDEFQSLLQMDATEITGMDDLHDAHGPIQQAQALAADFFHSDSSYFLINGSTAGNLAMLLTICQAGDKVIVQRNCHKSILHGLELAGAQPVFLAASYEEQSARYSKIEVEIVEEALVRFPEAKGLVLTYPDYFGRTYEMEEIIKTVHHFEVPVLVDEAHGIHFHLGRPFPPPALEAGADIVVQSAHKMAPAMTMASLLHANGERIDFERLRYFLQVFQSSSPSYPLMASLDLARHFLANATEEMVGRAIQHASKIREILAEGDGWTVLPVSRCDDPLKITLQADRGWNGLQIAALLEDAGVFPELALPDQLLLVTGLGEYINLCRLKNSISIVNEQLKTTRKHATIKTVSLYTETIQELTFSYEKMKKMQSVFTPWQEAAGKVAAQPVVPYPPGVPLLVKGETITKKHIEQIVQLIDQGTRFHNEEIKEGMVTFK</sequence>
<comment type="caution">
    <text evidence="8">The sequence shown here is derived from an EMBL/GenBank/DDBJ whole genome shotgun (WGS) entry which is preliminary data.</text>
</comment>
<organism evidence="8 9">
    <name type="scientific">Thalassobacillus devorans</name>
    <dbReference type="NCBI Taxonomy" id="279813"/>
    <lineage>
        <taxon>Bacteria</taxon>
        <taxon>Bacillati</taxon>
        <taxon>Bacillota</taxon>
        <taxon>Bacilli</taxon>
        <taxon>Bacillales</taxon>
        <taxon>Bacillaceae</taxon>
        <taxon>Thalassobacillus</taxon>
    </lineage>
</organism>
<feature type="domain" description="Orn/Lys/Arg decarboxylases family 1 pyridoxal-P attachment site" evidence="6">
    <location>
        <begin position="8"/>
        <end position="309"/>
    </location>
</feature>
<dbReference type="EMBL" id="BMCJ01000012">
    <property type="protein sequence ID" value="GGD04187.1"/>
    <property type="molecule type" value="Genomic_DNA"/>
</dbReference>
<evidence type="ECO:0000313" key="8">
    <source>
        <dbReference type="EMBL" id="GGD04187.1"/>
    </source>
</evidence>
<dbReference type="InterPro" id="IPR008286">
    <property type="entry name" value="Prn/Lys/Arg_de-COase_C"/>
</dbReference>
<evidence type="ECO:0000256" key="3">
    <source>
        <dbReference type="ARBA" id="ARBA00022793"/>
    </source>
</evidence>
<keyword evidence="3" id="KW-0210">Decarboxylase</keyword>
<dbReference type="Proteomes" id="UP000619534">
    <property type="component" value="Unassembled WGS sequence"/>
</dbReference>
<name>A0ABQ1PV47_9BACI</name>
<evidence type="ECO:0000256" key="4">
    <source>
        <dbReference type="ARBA" id="ARBA00022898"/>
    </source>
</evidence>